<dbReference type="AlphaFoldDB" id="A0AAV9AVN7"/>
<dbReference type="InterPro" id="IPR045312">
    <property type="entry name" value="PCBER-like"/>
</dbReference>
<dbReference type="Gene3D" id="3.90.25.10">
    <property type="entry name" value="UDP-galactose 4-epimerase, domain 1"/>
    <property type="match status" value="1"/>
</dbReference>
<dbReference type="InterPro" id="IPR036291">
    <property type="entry name" value="NAD(P)-bd_dom_sf"/>
</dbReference>
<dbReference type="PANTHER" id="PTHR43349">
    <property type="entry name" value="PINORESINOL REDUCTASE-RELATED"/>
    <property type="match status" value="1"/>
</dbReference>
<evidence type="ECO:0000313" key="5">
    <source>
        <dbReference type="Proteomes" id="UP001179952"/>
    </source>
</evidence>
<dbReference type="Pfam" id="PF05368">
    <property type="entry name" value="NmrA"/>
    <property type="match status" value="1"/>
</dbReference>
<evidence type="ECO:0000313" key="4">
    <source>
        <dbReference type="EMBL" id="KAK1268219.1"/>
    </source>
</evidence>
<evidence type="ECO:0000259" key="3">
    <source>
        <dbReference type="Pfam" id="PF05368"/>
    </source>
</evidence>
<dbReference type="SUPFAM" id="SSF51735">
    <property type="entry name" value="NAD(P)-binding Rossmann-fold domains"/>
    <property type="match status" value="1"/>
</dbReference>
<organism evidence="4 5">
    <name type="scientific">Acorus gramineus</name>
    <name type="common">Dwarf sweet flag</name>
    <dbReference type="NCBI Taxonomy" id="55184"/>
    <lineage>
        <taxon>Eukaryota</taxon>
        <taxon>Viridiplantae</taxon>
        <taxon>Streptophyta</taxon>
        <taxon>Embryophyta</taxon>
        <taxon>Tracheophyta</taxon>
        <taxon>Spermatophyta</taxon>
        <taxon>Magnoliopsida</taxon>
        <taxon>Liliopsida</taxon>
        <taxon>Acoraceae</taxon>
        <taxon>Acorus</taxon>
    </lineage>
</organism>
<evidence type="ECO:0000256" key="1">
    <source>
        <dbReference type="ARBA" id="ARBA00022857"/>
    </source>
</evidence>
<dbReference type="GO" id="GO:0016491">
    <property type="term" value="F:oxidoreductase activity"/>
    <property type="evidence" value="ECO:0007669"/>
    <property type="project" value="UniProtKB-KW"/>
</dbReference>
<dbReference type="EMBL" id="JAUJYN010000006">
    <property type="protein sequence ID" value="KAK1268219.1"/>
    <property type="molecule type" value="Genomic_DNA"/>
</dbReference>
<protein>
    <submittedName>
        <fullName evidence="4">Eugenol synthase 1</fullName>
    </submittedName>
</protein>
<reference evidence="4" key="2">
    <citation type="submission" date="2023-06" db="EMBL/GenBank/DDBJ databases">
        <authorList>
            <person name="Ma L."/>
            <person name="Liu K.-W."/>
            <person name="Li Z."/>
            <person name="Hsiao Y.-Y."/>
            <person name="Qi Y."/>
            <person name="Fu T."/>
            <person name="Tang G."/>
            <person name="Zhang D."/>
            <person name="Sun W.-H."/>
            <person name="Liu D.-K."/>
            <person name="Li Y."/>
            <person name="Chen G.-Z."/>
            <person name="Liu X.-D."/>
            <person name="Liao X.-Y."/>
            <person name="Jiang Y.-T."/>
            <person name="Yu X."/>
            <person name="Hao Y."/>
            <person name="Huang J."/>
            <person name="Zhao X.-W."/>
            <person name="Ke S."/>
            <person name="Chen Y.-Y."/>
            <person name="Wu W.-L."/>
            <person name="Hsu J.-L."/>
            <person name="Lin Y.-F."/>
            <person name="Huang M.-D."/>
            <person name="Li C.-Y."/>
            <person name="Huang L."/>
            <person name="Wang Z.-W."/>
            <person name="Zhao X."/>
            <person name="Zhong W.-Y."/>
            <person name="Peng D.-H."/>
            <person name="Ahmad S."/>
            <person name="Lan S."/>
            <person name="Zhang J.-S."/>
            <person name="Tsai W.-C."/>
            <person name="Van De Peer Y."/>
            <person name="Liu Z.-J."/>
        </authorList>
    </citation>
    <scope>NUCLEOTIDE SEQUENCE</scope>
    <source>
        <strain evidence="4">SCP</strain>
        <tissue evidence="4">Leaves</tissue>
    </source>
</reference>
<dbReference type="CDD" id="cd05259">
    <property type="entry name" value="PCBER_SDR_a"/>
    <property type="match status" value="1"/>
</dbReference>
<keyword evidence="1" id="KW-0521">NADP</keyword>
<reference evidence="4" key="1">
    <citation type="journal article" date="2023" name="Nat. Commun.">
        <title>Diploid and tetraploid genomes of Acorus and the evolution of monocots.</title>
        <authorList>
            <person name="Ma L."/>
            <person name="Liu K.W."/>
            <person name="Li Z."/>
            <person name="Hsiao Y.Y."/>
            <person name="Qi Y."/>
            <person name="Fu T."/>
            <person name="Tang G.D."/>
            <person name="Zhang D."/>
            <person name="Sun W.H."/>
            <person name="Liu D.K."/>
            <person name="Li Y."/>
            <person name="Chen G.Z."/>
            <person name="Liu X.D."/>
            <person name="Liao X.Y."/>
            <person name="Jiang Y.T."/>
            <person name="Yu X."/>
            <person name="Hao Y."/>
            <person name="Huang J."/>
            <person name="Zhao X.W."/>
            <person name="Ke S."/>
            <person name="Chen Y.Y."/>
            <person name="Wu W.L."/>
            <person name="Hsu J.L."/>
            <person name="Lin Y.F."/>
            <person name="Huang M.D."/>
            <person name="Li C.Y."/>
            <person name="Huang L."/>
            <person name="Wang Z.W."/>
            <person name="Zhao X."/>
            <person name="Zhong W.Y."/>
            <person name="Peng D.H."/>
            <person name="Ahmad S."/>
            <person name="Lan S."/>
            <person name="Zhang J.S."/>
            <person name="Tsai W.C."/>
            <person name="Van de Peer Y."/>
            <person name="Liu Z.J."/>
        </authorList>
    </citation>
    <scope>NUCLEOTIDE SEQUENCE</scope>
    <source>
        <strain evidence="4">SCP</strain>
    </source>
</reference>
<keyword evidence="2" id="KW-0560">Oxidoreductase</keyword>
<gene>
    <name evidence="4" type="ORF">QJS04_geneDACA018503</name>
</gene>
<keyword evidence="5" id="KW-1185">Reference proteome</keyword>
<dbReference type="Proteomes" id="UP001179952">
    <property type="component" value="Unassembled WGS sequence"/>
</dbReference>
<dbReference type="PANTHER" id="PTHR43349:SF43">
    <property type="entry name" value="ISOEUGENOL SYNTHASE 1-LIKE"/>
    <property type="match status" value="1"/>
</dbReference>
<name>A0AAV9AVN7_ACOGR</name>
<accession>A0AAV9AVN7</accession>
<proteinExistence type="predicted"/>
<dbReference type="InterPro" id="IPR050608">
    <property type="entry name" value="NmrA-type/Isoflavone_red_sf"/>
</dbReference>
<feature type="domain" description="NmrA-like" evidence="3">
    <location>
        <begin position="5"/>
        <end position="298"/>
    </location>
</feature>
<evidence type="ECO:0000256" key="2">
    <source>
        <dbReference type="ARBA" id="ARBA00023002"/>
    </source>
</evidence>
<dbReference type="Gene3D" id="3.40.50.720">
    <property type="entry name" value="NAD(P)-binding Rossmann-like Domain"/>
    <property type="match status" value="1"/>
</dbReference>
<comment type="caution">
    <text evidence="4">The sequence shown here is derived from an EMBL/GenBank/DDBJ whole genome shotgun (WGS) entry which is preliminary data.</text>
</comment>
<dbReference type="InterPro" id="IPR008030">
    <property type="entry name" value="NmrA-like"/>
</dbReference>
<sequence>MAGASKILVIGGTGYLGRRMVRASVALGHPTFVLLRPETLASSDPSKRRPINEFDSLGVNILQGDFNDHSNLVRCLKLVDVVVSVLSADLHHEQYKIIKAINEAGNIKRFLPSEFGFNVDRVTMLPPGKFVMDIKVQIRRAIEEAGIPYTFVAGNSFAEYFIDVLICPHENKDTVTVFGTGKTKGILNLEADIAAYAIRTVDDPRTVNRVVVIRPSENIVTQFELIELWEKKTGKTFKKIYLPEEEMIRLSESLPEPDNIRVAIVHNVFVNESAILELGEEEREASALYPDYKYSTMDRVMDRMIANPPKIKPALLPSSN</sequence>